<dbReference type="Gramene" id="TuG1812S0002100000.01.T01">
    <property type="protein sequence ID" value="TuG1812S0002100000.01.T01.s_cds8873"/>
    <property type="gene ID" value="TuG1812S0002100000.01"/>
</dbReference>
<name>A0A8R7RF33_TRIUA</name>
<dbReference type="Proteomes" id="UP000015106">
    <property type="component" value="Unassembled WGS sequence"/>
</dbReference>
<accession>A0A8R7RF33</accession>
<dbReference type="EnsemblPlants" id="TuG1812S0002100000.01.T01">
    <property type="protein sequence ID" value="TuG1812S0002100000.01.T01.s_cds8873"/>
    <property type="gene ID" value="TuG1812S0002100000.01"/>
</dbReference>
<proteinExistence type="predicted"/>
<protein>
    <submittedName>
        <fullName evidence="1">Uncharacterized protein</fullName>
    </submittedName>
</protein>
<sequence>LGVEVGGLEVEVGAREGVEPGHLVAVDEAVAVGVGVAQRLPGLPPGEPQVEAAQRLPQLLPADPPVPVRVELRQPRPELLHRRLLRQRPVVVPHERHPPRSS</sequence>
<organism evidence="1 2">
    <name type="scientific">Triticum urartu</name>
    <name type="common">Red wild einkorn</name>
    <name type="synonym">Crithodium urartu</name>
    <dbReference type="NCBI Taxonomy" id="4572"/>
    <lineage>
        <taxon>Eukaryota</taxon>
        <taxon>Viridiplantae</taxon>
        <taxon>Streptophyta</taxon>
        <taxon>Embryophyta</taxon>
        <taxon>Tracheophyta</taxon>
        <taxon>Spermatophyta</taxon>
        <taxon>Magnoliopsida</taxon>
        <taxon>Liliopsida</taxon>
        <taxon>Poales</taxon>
        <taxon>Poaceae</taxon>
        <taxon>BOP clade</taxon>
        <taxon>Pooideae</taxon>
        <taxon>Triticodae</taxon>
        <taxon>Triticeae</taxon>
        <taxon>Triticinae</taxon>
        <taxon>Triticum</taxon>
    </lineage>
</organism>
<reference evidence="2" key="1">
    <citation type="journal article" date="2013" name="Nature">
        <title>Draft genome of the wheat A-genome progenitor Triticum urartu.</title>
        <authorList>
            <person name="Ling H.Q."/>
            <person name="Zhao S."/>
            <person name="Liu D."/>
            <person name="Wang J."/>
            <person name="Sun H."/>
            <person name="Zhang C."/>
            <person name="Fan H."/>
            <person name="Li D."/>
            <person name="Dong L."/>
            <person name="Tao Y."/>
            <person name="Gao C."/>
            <person name="Wu H."/>
            <person name="Li Y."/>
            <person name="Cui Y."/>
            <person name="Guo X."/>
            <person name="Zheng S."/>
            <person name="Wang B."/>
            <person name="Yu K."/>
            <person name="Liang Q."/>
            <person name="Yang W."/>
            <person name="Lou X."/>
            <person name="Chen J."/>
            <person name="Feng M."/>
            <person name="Jian J."/>
            <person name="Zhang X."/>
            <person name="Luo G."/>
            <person name="Jiang Y."/>
            <person name="Liu J."/>
            <person name="Wang Z."/>
            <person name="Sha Y."/>
            <person name="Zhang B."/>
            <person name="Wu H."/>
            <person name="Tang D."/>
            <person name="Shen Q."/>
            <person name="Xue P."/>
            <person name="Zou S."/>
            <person name="Wang X."/>
            <person name="Liu X."/>
            <person name="Wang F."/>
            <person name="Yang Y."/>
            <person name="An X."/>
            <person name="Dong Z."/>
            <person name="Zhang K."/>
            <person name="Zhang X."/>
            <person name="Luo M.C."/>
            <person name="Dvorak J."/>
            <person name="Tong Y."/>
            <person name="Wang J."/>
            <person name="Yang H."/>
            <person name="Li Z."/>
            <person name="Wang D."/>
            <person name="Zhang A."/>
            <person name="Wang J."/>
        </authorList>
    </citation>
    <scope>NUCLEOTIDE SEQUENCE</scope>
    <source>
        <strain evidence="2">cv. G1812</strain>
    </source>
</reference>
<evidence type="ECO:0000313" key="2">
    <source>
        <dbReference type="Proteomes" id="UP000015106"/>
    </source>
</evidence>
<reference evidence="1" key="2">
    <citation type="submission" date="2022-06" db="UniProtKB">
        <authorList>
            <consortium name="EnsemblPlants"/>
        </authorList>
    </citation>
    <scope>IDENTIFICATION</scope>
</reference>
<evidence type="ECO:0000313" key="1">
    <source>
        <dbReference type="EnsemblPlants" id="TuG1812S0002100000.01.T01.s_cds8873"/>
    </source>
</evidence>
<keyword evidence="2" id="KW-1185">Reference proteome</keyword>
<dbReference type="AlphaFoldDB" id="A0A8R7RF33"/>